<name>A0A090DHV0_MESPL</name>
<dbReference type="AlphaFoldDB" id="A0A090DHV0"/>
<proteinExistence type="predicted"/>
<accession>A0A090DHV0</accession>
<evidence type="ECO:0000313" key="2">
    <source>
        <dbReference type="Proteomes" id="UP000045285"/>
    </source>
</evidence>
<gene>
    <name evidence="1" type="ORF">MPL3356_180098</name>
</gene>
<evidence type="ECO:0000313" key="1">
    <source>
        <dbReference type="EMBL" id="CDX15467.1"/>
    </source>
</evidence>
<dbReference type="Proteomes" id="UP000045285">
    <property type="component" value="Unassembled WGS sequence"/>
</dbReference>
<sequence length="74" mass="8454">MRRPVVRNDLRRPYRLDGAIAGVGRLSRREGQELGCADIQVRPARERRLPALPGLTYFKYAPFRFSEPAILDTA</sequence>
<reference evidence="2" key="1">
    <citation type="submission" date="2014-08" db="EMBL/GenBank/DDBJ databases">
        <authorList>
            <person name="Moulin L."/>
        </authorList>
    </citation>
    <scope>NUCLEOTIDE SEQUENCE [LARGE SCALE GENOMIC DNA]</scope>
</reference>
<protein>
    <submittedName>
        <fullName evidence="1">Uncharacterized protein</fullName>
    </submittedName>
</protein>
<organism evidence="1 2">
    <name type="scientific">Mesorhizobium plurifarium</name>
    <dbReference type="NCBI Taxonomy" id="69974"/>
    <lineage>
        <taxon>Bacteria</taxon>
        <taxon>Pseudomonadati</taxon>
        <taxon>Pseudomonadota</taxon>
        <taxon>Alphaproteobacteria</taxon>
        <taxon>Hyphomicrobiales</taxon>
        <taxon>Phyllobacteriaceae</taxon>
        <taxon>Mesorhizobium</taxon>
    </lineage>
</organism>
<keyword evidence="2" id="KW-1185">Reference proteome</keyword>
<dbReference type="EMBL" id="CCMZ01000010">
    <property type="protein sequence ID" value="CDX15467.1"/>
    <property type="molecule type" value="Genomic_DNA"/>
</dbReference>